<gene>
    <name evidence="2" type="ORF">DL764_005709</name>
</gene>
<protein>
    <recommendedName>
        <fullName evidence="1">DUF7492 domain-containing protein</fullName>
    </recommendedName>
</protein>
<accession>A0A4Q4TBG0</accession>
<dbReference type="InterPro" id="IPR055915">
    <property type="entry name" value="DUF7492"/>
</dbReference>
<dbReference type="AlphaFoldDB" id="A0A4Q4TBG0"/>
<comment type="caution">
    <text evidence="2">The sequence shown here is derived from an EMBL/GenBank/DDBJ whole genome shotgun (WGS) entry which is preliminary data.</text>
</comment>
<organism evidence="2 3">
    <name type="scientific">Monosporascus ibericus</name>
    <dbReference type="NCBI Taxonomy" id="155417"/>
    <lineage>
        <taxon>Eukaryota</taxon>
        <taxon>Fungi</taxon>
        <taxon>Dikarya</taxon>
        <taxon>Ascomycota</taxon>
        <taxon>Pezizomycotina</taxon>
        <taxon>Sordariomycetes</taxon>
        <taxon>Xylariomycetidae</taxon>
        <taxon>Xylariales</taxon>
        <taxon>Xylariales incertae sedis</taxon>
        <taxon>Monosporascus</taxon>
    </lineage>
</organism>
<dbReference type="EMBL" id="QJNU01000308">
    <property type="protein sequence ID" value="RYP02627.1"/>
    <property type="molecule type" value="Genomic_DNA"/>
</dbReference>
<sequence length="188" mass="21002">MYPQLKAQPGDFIALQYQENGHVSLPGNSPHKASNSMVYIYGTSSPSKDDRLLSIHRVWNAEGTGGDKRGVLLATRPFDDGKCYQINGEAISTARQKTYYKAPINPQGADLWCQNDLRLPIDIRDSYTIYWVWEWPSIPTDAFPQGQMEIYTSCMDIQILSGVRDGKVSYASGQDLNFAGIEEQMLAG</sequence>
<evidence type="ECO:0000313" key="2">
    <source>
        <dbReference type="EMBL" id="RYP02627.1"/>
    </source>
</evidence>
<dbReference type="OrthoDB" id="64281at2759"/>
<evidence type="ECO:0000259" key="1">
    <source>
        <dbReference type="Pfam" id="PF24320"/>
    </source>
</evidence>
<dbReference type="Pfam" id="PF24320">
    <property type="entry name" value="DUF7492"/>
    <property type="match status" value="1"/>
</dbReference>
<name>A0A4Q4TBG0_9PEZI</name>
<evidence type="ECO:0000313" key="3">
    <source>
        <dbReference type="Proteomes" id="UP000293360"/>
    </source>
</evidence>
<reference evidence="2 3" key="1">
    <citation type="submission" date="2018-06" db="EMBL/GenBank/DDBJ databases">
        <title>Complete Genomes of Monosporascus.</title>
        <authorList>
            <person name="Robinson A.J."/>
            <person name="Natvig D.O."/>
        </authorList>
    </citation>
    <scope>NUCLEOTIDE SEQUENCE [LARGE SCALE GENOMIC DNA]</scope>
    <source>
        <strain evidence="2 3">CBS 110550</strain>
    </source>
</reference>
<feature type="domain" description="DUF7492" evidence="1">
    <location>
        <begin position="2"/>
        <end position="179"/>
    </location>
</feature>
<keyword evidence="3" id="KW-1185">Reference proteome</keyword>
<proteinExistence type="predicted"/>
<dbReference type="Proteomes" id="UP000293360">
    <property type="component" value="Unassembled WGS sequence"/>
</dbReference>